<protein>
    <submittedName>
        <fullName evidence="1">GatB/YqeY domain-containing protein</fullName>
    </submittedName>
</protein>
<dbReference type="PANTHER" id="PTHR28055">
    <property type="entry name" value="ALTERED INHERITANCE OF MITOCHONDRIA PROTEIN 41, MITOCHONDRIAL"/>
    <property type="match status" value="1"/>
</dbReference>
<dbReference type="KEGG" id="nak:EH165_03295"/>
<sequence>MSELKAQLRADLTAAMKARDELTKATLRMVISAITNEEVSGATARELTDPEVMIVLAREVKKRKESAEAFSAAGRTELAAREVAESSVIQAYLPAQLSDEALSGLVDAAVAEVAEQSGGAVTMKQMGQVIKAVQARAAGQADGGRVSGAVKAALAKI</sequence>
<dbReference type="GO" id="GO:0016884">
    <property type="term" value="F:carbon-nitrogen ligase activity, with glutamine as amido-N-donor"/>
    <property type="evidence" value="ECO:0007669"/>
    <property type="project" value="InterPro"/>
</dbReference>
<keyword evidence="2" id="KW-1185">Reference proteome</keyword>
<evidence type="ECO:0000313" key="1">
    <source>
        <dbReference type="EMBL" id="AZI57328.1"/>
    </source>
</evidence>
<gene>
    <name evidence="1" type="ORF">EH165_03295</name>
</gene>
<dbReference type="EMBL" id="CP034170">
    <property type="protein sequence ID" value="AZI57328.1"/>
    <property type="molecule type" value="Genomic_DNA"/>
</dbReference>
<dbReference type="InterPro" id="IPR003789">
    <property type="entry name" value="Asn/Gln_tRNA_amidoTrase-B-like"/>
</dbReference>
<organism evidence="1 2">
    <name type="scientific">Nakamurella antarctica</name>
    <dbReference type="NCBI Taxonomy" id="1902245"/>
    <lineage>
        <taxon>Bacteria</taxon>
        <taxon>Bacillati</taxon>
        <taxon>Actinomycetota</taxon>
        <taxon>Actinomycetes</taxon>
        <taxon>Nakamurellales</taxon>
        <taxon>Nakamurellaceae</taxon>
        <taxon>Nakamurella</taxon>
    </lineage>
</organism>
<dbReference type="InterPro" id="IPR019004">
    <property type="entry name" value="YqeY/Aim41"/>
</dbReference>
<proteinExistence type="predicted"/>
<dbReference type="InterPro" id="IPR023168">
    <property type="entry name" value="GatB_Yqey_C_2"/>
</dbReference>
<dbReference type="InterPro" id="IPR042184">
    <property type="entry name" value="YqeY/Aim41_N"/>
</dbReference>
<dbReference type="Proteomes" id="UP000268084">
    <property type="component" value="Chromosome"/>
</dbReference>
<dbReference type="PANTHER" id="PTHR28055:SF1">
    <property type="entry name" value="ALTERED INHERITANCE OF MITOCHONDRIA PROTEIN 41, MITOCHONDRIAL"/>
    <property type="match status" value="1"/>
</dbReference>
<accession>A0A3G8ZJF6</accession>
<dbReference type="OrthoDB" id="5244551at2"/>
<dbReference type="AlphaFoldDB" id="A0A3G8ZJF6"/>
<name>A0A3G8ZJF6_9ACTN</name>
<dbReference type="SUPFAM" id="SSF89095">
    <property type="entry name" value="GatB/YqeY motif"/>
    <property type="match status" value="1"/>
</dbReference>
<dbReference type="Gene3D" id="1.10.10.410">
    <property type="match status" value="1"/>
</dbReference>
<reference evidence="1 2" key="2">
    <citation type="submission" date="2018-12" db="EMBL/GenBank/DDBJ databases">
        <title>Nakamurella antarcticus sp. nov., isolated from Antarctica South Shetland Islands soil.</title>
        <authorList>
            <person name="Peng F."/>
        </authorList>
    </citation>
    <scope>NUCLEOTIDE SEQUENCE [LARGE SCALE GENOMIC DNA]</scope>
    <source>
        <strain evidence="1 2">S14-144</strain>
    </source>
</reference>
<dbReference type="Pfam" id="PF09424">
    <property type="entry name" value="YqeY"/>
    <property type="match status" value="1"/>
</dbReference>
<reference evidence="1 2" key="1">
    <citation type="submission" date="2018-11" db="EMBL/GenBank/DDBJ databases">
        <authorList>
            <person name="Da X."/>
        </authorList>
    </citation>
    <scope>NUCLEOTIDE SEQUENCE [LARGE SCALE GENOMIC DNA]</scope>
    <source>
        <strain evidence="1 2">S14-144</strain>
    </source>
</reference>
<dbReference type="RefSeq" id="WP_124798013.1">
    <property type="nucleotide sequence ID" value="NZ_CP034170.1"/>
</dbReference>
<dbReference type="Gene3D" id="1.10.1510.10">
    <property type="entry name" value="Uncharacterised protein YqeY/AIM41 PF09424, N-terminal domain"/>
    <property type="match status" value="1"/>
</dbReference>
<evidence type="ECO:0000313" key="2">
    <source>
        <dbReference type="Proteomes" id="UP000268084"/>
    </source>
</evidence>